<reference evidence="1" key="1">
    <citation type="submission" date="2020-12" db="EMBL/GenBank/DDBJ databases">
        <title>Metabolic potential, ecology and presence of endohyphal bacteria is reflected in genomic diversity of Mucoromycotina.</title>
        <authorList>
            <person name="Muszewska A."/>
            <person name="Okrasinska A."/>
            <person name="Steczkiewicz K."/>
            <person name="Drgas O."/>
            <person name="Orlowska M."/>
            <person name="Perlinska-Lenart U."/>
            <person name="Aleksandrzak-Piekarczyk T."/>
            <person name="Szatraj K."/>
            <person name="Zielenkiewicz U."/>
            <person name="Pilsyk S."/>
            <person name="Malc E."/>
            <person name="Mieczkowski P."/>
            <person name="Kruszewska J.S."/>
            <person name="Biernat P."/>
            <person name="Pawlowska J."/>
        </authorList>
    </citation>
    <scope>NUCLEOTIDE SEQUENCE</scope>
    <source>
        <strain evidence="1">WA0000051536</strain>
    </source>
</reference>
<proteinExistence type="predicted"/>
<dbReference type="AlphaFoldDB" id="A0A8H7Q6X0"/>
<name>A0A8H7Q6X0_9FUNG</name>
<accession>A0A8H7Q6X0</accession>
<comment type="caution">
    <text evidence="1">The sequence shown here is derived from an EMBL/GenBank/DDBJ whole genome shotgun (WGS) entry which is preliminary data.</text>
</comment>
<keyword evidence="2" id="KW-1185">Reference proteome</keyword>
<dbReference type="Proteomes" id="UP000612746">
    <property type="component" value="Unassembled WGS sequence"/>
</dbReference>
<evidence type="ECO:0000313" key="2">
    <source>
        <dbReference type="Proteomes" id="UP000612746"/>
    </source>
</evidence>
<dbReference type="OrthoDB" id="2405642at2759"/>
<gene>
    <name evidence="1" type="ORF">INT44_004822</name>
</gene>
<organism evidence="1 2">
    <name type="scientific">Umbelopsis vinacea</name>
    <dbReference type="NCBI Taxonomy" id="44442"/>
    <lineage>
        <taxon>Eukaryota</taxon>
        <taxon>Fungi</taxon>
        <taxon>Fungi incertae sedis</taxon>
        <taxon>Mucoromycota</taxon>
        <taxon>Mucoromycotina</taxon>
        <taxon>Umbelopsidomycetes</taxon>
        <taxon>Umbelopsidales</taxon>
        <taxon>Umbelopsidaceae</taxon>
        <taxon>Umbelopsis</taxon>
    </lineage>
</organism>
<sequence>MSVTFWPAPAMKKSSTIHTELNVKQIEHPKKSPFPCERSNSMAKIVGQKEMGRRPSVRDLANDVFNAAAAEKEIKMKKPQSELTTLVNAFIKYFRGVKERKKVMKKVPDLELDNRTDT</sequence>
<evidence type="ECO:0000313" key="1">
    <source>
        <dbReference type="EMBL" id="KAG2187152.1"/>
    </source>
</evidence>
<dbReference type="EMBL" id="JAEPRA010000003">
    <property type="protein sequence ID" value="KAG2187152.1"/>
    <property type="molecule type" value="Genomic_DNA"/>
</dbReference>
<protein>
    <submittedName>
        <fullName evidence="1">Uncharacterized protein</fullName>
    </submittedName>
</protein>